<dbReference type="AlphaFoldDB" id="V7D743"/>
<organism evidence="2 3">
    <name type="scientific">Pseudomonas taiwanensis SJ9</name>
    <dbReference type="NCBI Taxonomy" id="1388762"/>
    <lineage>
        <taxon>Bacteria</taxon>
        <taxon>Pseudomonadati</taxon>
        <taxon>Pseudomonadota</taxon>
        <taxon>Gammaproteobacteria</taxon>
        <taxon>Pseudomonadales</taxon>
        <taxon>Pseudomonadaceae</taxon>
        <taxon>Pseudomonas</taxon>
    </lineage>
</organism>
<feature type="transmembrane region" description="Helical" evidence="1">
    <location>
        <begin position="17"/>
        <end position="36"/>
    </location>
</feature>
<protein>
    <submittedName>
        <fullName evidence="2">Uncharacterized protein</fullName>
    </submittedName>
</protein>
<dbReference type="Proteomes" id="UP000018511">
    <property type="component" value="Unassembled WGS sequence"/>
</dbReference>
<gene>
    <name evidence="2" type="ORF">O164_26920</name>
</gene>
<evidence type="ECO:0000313" key="2">
    <source>
        <dbReference type="EMBL" id="ESW37091.1"/>
    </source>
</evidence>
<accession>V7D743</accession>
<proteinExistence type="predicted"/>
<keyword evidence="1" id="KW-1133">Transmembrane helix</keyword>
<keyword evidence="1" id="KW-0812">Transmembrane</keyword>
<evidence type="ECO:0000313" key="3">
    <source>
        <dbReference type="Proteomes" id="UP000018511"/>
    </source>
</evidence>
<dbReference type="EMBL" id="AXUP01000462">
    <property type="protein sequence ID" value="ESW37091.1"/>
    <property type="molecule type" value="Genomic_DNA"/>
</dbReference>
<sequence>MSLAKEILNLLLKQELALLYLAELMLGIRILVQLLISKTA</sequence>
<comment type="caution">
    <text evidence="2">The sequence shown here is derived from an EMBL/GenBank/DDBJ whole genome shotgun (WGS) entry which is preliminary data.</text>
</comment>
<reference evidence="2 3" key="1">
    <citation type="submission" date="2013-10" db="EMBL/GenBank/DDBJ databases">
        <title>Whole Genome Shotgun Sequence of Pseudomonas taiwanensis SJ9.</title>
        <authorList>
            <person name="Hong S.-J."/>
            <person name="Shin J.-H."/>
        </authorList>
    </citation>
    <scope>NUCLEOTIDE SEQUENCE [LARGE SCALE GENOMIC DNA]</scope>
    <source>
        <strain evidence="2 3">SJ9</strain>
    </source>
</reference>
<keyword evidence="1" id="KW-0472">Membrane</keyword>
<name>V7D743_9PSED</name>
<evidence type="ECO:0000256" key="1">
    <source>
        <dbReference type="SAM" id="Phobius"/>
    </source>
</evidence>